<feature type="domain" description="YknX-like C-terminal permuted SH3-like" evidence="2">
    <location>
        <begin position="225"/>
        <end position="288"/>
    </location>
</feature>
<dbReference type="Proteomes" id="UP000366051">
    <property type="component" value="Chromosome"/>
</dbReference>
<keyword evidence="4" id="KW-1185">Reference proteome</keyword>
<dbReference type="KEGG" id="hcv:FTV88_3264"/>
<keyword evidence="1" id="KW-1133">Transmembrane helix</keyword>
<evidence type="ECO:0000256" key="1">
    <source>
        <dbReference type="SAM" id="Phobius"/>
    </source>
</evidence>
<reference evidence="4" key="1">
    <citation type="submission" date="2019-11" db="EMBL/GenBank/DDBJ databases">
        <title>Genome sequence of Heliorestis convoluta strain HH, an alkaliphilic and minimalistic phototrophic bacterium from a soda lake in Egypt.</title>
        <authorList>
            <person name="Dewey E.D."/>
            <person name="Stokes L.M."/>
            <person name="Burchell B.M."/>
            <person name="Shaffer K.N."/>
            <person name="Huntington A.M."/>
            <person name="Baker J.M."/>
            <person name="Nadendla S."/>
            <person name="Giglio M.G."/>
            <person name="Touchman J.W."/>
            <person name="Blankenship R.E."/>
            <person name="Madigan M.T."/>
            <person name="Sattley W.M."/>
        </authorList>
    </citation>
    <scope>NUCLEOTIDE SEQUENCE [LARGE SCALE GENOMIC DNA]</scope>
    <source>
        <strain evidence="4">HH</strain>
    </source>
</reference>
<accession>A0A5Q2NAP3</accession>
<proteinExistence type="predicted"/>
<dbReference type="Gene3D" id="2.40.50.100">
    <property type="match status" value="1"/>
</dbReference>
<dbReference type="InterPro" id="IPR058637">
    <property type="entry name" value="YknX-like_C"/>
</dbReference>
<evidence type="ECO:0000259" key="2">
    <source>
        <dbReference type="Pfam" id="PF25989"/>
    </source>
</evidence>
<dbReference type="Gene3D" id="2.40.30.170">
    <property type="match status" value="1"/>
</dbReference>
<evidence type="ECO:0000313" key="4">
    <source>
        <dbReference type="Proteomes" id="UP000366051"/>
    </source>
</evidence>
<dbReference type="InterPro" id="IPR011053">
    <property type="entry name" value="Single_hybrid_motif"/>
</dbReference>
<dbReference type="Gene3D" id="6.20.50.140">
    <property type="match status" value="1"/>
</dbReference>
<keyword evidence="1" id="KW-0812">Transmembrane</keyword>
<feature type="transmembrane region" description="Helical" evidence="1">
    <location>
        <begin position="20"/>
        <end position="38"/>
    </location>
</feature>
<dbReference type="GO" id="GO:0015562">
    <property type="term" value="F:efflux transmembrane transporter activity"/>
    <property type="evidence" value="ECO:0007669"/>
    <property type="project" value="TreeGrafter"/>
</dbReference>
<protein>
    <submittedName>
        <fullName evidence="3">Efflux RND transporter periplasmic adaptor subunit</fullName>
    </submittedName>
</protein>
<dbReference type="CDD" id="cd06849">
    <property type="entry name" value="lipoyl_domain"/>
    <property type="match status" value="1"/>
</dbReference>
<dbReference type="AlphaFoldDB" id="A0A5Q2NAP3"/>
<sequence length="296" mass="32642">MFSLSQQDGAKRKKNIYSGLFALLLLSSSTFLVLSYFVPKPLEVETISVEQGPVWRELWISGEVRPQREVAFYASRPGVIEWLVQEGDDVRKDQVIARIAEQDFTSPIAGKLTEKQAHSGVWVPLGVPLGQISDTRELVIQAMVDETEVLQVKPGLPVLWSFIGYPGQTFSGEVLTLSKMARRDIEGNRGFQITLSVPKEITVYAGMTADGKVLLEEVLDLRISVDSIFEEQGQAKVYVLREGRAKAVDVVLGIQDDYHVQVLSGLEEGDEVILPLGLSITTGQSVKVKGDSPIKT</sequence>
<dbReference type="RefSeq" id="WP_162008082.1">
    <property type="nucleotide sequence ID" value="NZ_CP045875.1"/>
</dbReference>
<dbReference type="SUPFAM" id="SSF51230">
    <property type="entry name" value="Single hybrid motif"/>
    <property type="match status" value="1"/>
</dbReference>
<gene>
    <name evidence="3" type="ORF">FTV88_3264</name>
</gene>
<name>A0A5Q2NAP3_9FIRM</name>
<organism evidence="3 4">
    <name type="scientific">Heliorestis convoluta</name>
    <dbReference type="NCBI Taxonomy" id="356322"/>
    <lineage>
        <taxon>Bacteria</taxon>
        <taxon>Bacillati</taxon>
        <taxon>Bacillota</taxon>
        <taxon>Clostridia</taxon>
        <taxon>Eubacteriales</taxon>
        <taxon>Heliobacteriaceae</taxon>
        <taxon>Heliorestis</taxon>
    </lineage>
</organism>
<dbReference type="PANTHER" id="PTHR30469">
    <property type="entry name" value="MULTIDRUG RESISTANCE PROTEIN MDTA"/>
    <property type="match status" value="1"/>
</dbReference>
<dbReference type="EMBL" id="CP045875">
    <property type="protein sequence ID" value="QGG49330.1"/>
    <property type="molecule type" value="Genomic_DNA"/>
</dbReference>
<dbReference type="GO" id="GO:1990281">
    <property type="term" value="C:efflux pump complex"/>
    <property type="evidence" value="ECO:0007669"/>
    <property type="project" value="TreeGrafter"/>
</dbReference>
<dbReference type="PANTHER" id="PTHR30469:SF33">
    <property type="entry name" value="SLR1207 PROTEIN"/>
    <property type="match status" value="1"/>
</dbReference>
<evidence type="ECO:0000313" key="3">
    <source>
        <dbReference type="EMBL" id="QGG49330.1"/>
    </source>
</evidence>
<keyword evidence="1" id="KW-0472">Membrane</keyword>
<dbReference type="Pfam" id="PF25989">
    <property type="entry name" value="YknX_C"/>
    <property type="match status" value="1"/>
</dbReference>